<dbReference type="GO" id="GO:0008734">
    <property type="term" value="F:L-aspartate oxidase activity"/>
    <property type="evidence" value="ECO:0007669"/>
    <property type="project" value="UniProtKB-EC"/>
</dbReference>
<dbReference type="SUPFAM" id="SSF56425">
    <property type="entry name" value="Succinate dehydrogenase/fumarate reductase flavoprotein, catalytic domain"/>
    <property type="match status" value="1"/>
</dbReference>
<dbReference type="InterPro" id="IPR027477">
    <property type="entry name" value="Succ_DH/fumarate_Rdtase_cat_sf"/>
</dbReference>
<evidence type="ECO:0000256" key="5">
    <source>
        <dbReference type="ARBA" id="ARBA00022630"/>
    </source>
</evidence>
<comment type="cofactor">
    <cofactor evidence="1">
        <name>FAD</name>
        <dbReference type="ChEBI" id="CHEBI:57692"/>
    </cofactor>
</comment>
<dbReference type="PANTHER" id="PTHR42716">
    <property type="entry name" value="L-ASPARTATE OXIDASE"/>
    <property type="match status" value="1"/>
</dbReference>
<feature type="domain" description="FAD-dependent oxidoreductase 2 FAD-binding" evidence="10">
    <location>
        <begin position="3"/>
        <end position="318"/>
    </location>
</feature>
<dbReference type="InterPro" id="IPR036188">
    <property type="entry name" value="FAD/NAD-bd_sf"/>
</dbReference>
<accession>A0A3B0QPH7</accession>
<dbReference type="UniPathway" id="UPA00253">
    <property type="reaction ID" value="UER00326"/>
</dbReference>
<sequence>MAAVVIKNGPERIRELIELGVHFTERTTDGHTEFDLGREGGHSKRRILHSRDITGKEIETALVKAAEASDNITIFEEHIAVDLITHSKFVTAPCGKGKPRSKDAVWGAYILNKKNSEIDSFLARTTILATGGAGKAYLYTSNPDVATGDGIAMAYRSGAEIANMEFIQFHPTCLYHPTAKSFLISEALRGEGAMLRLRGGERFMDKYHPGAELAPRDTVARAIDSELKRTGDDCVFLDISHKGDDFIKDRFPNIYARCMSYGIDIAKEPIPVVPAAHYTCGGVKSDIDGRSTVKRLYAIGESAFTGLHGANRLASNSLLESLVMARRAAASSIEALKDDRAPIPEIAPWRTGRAVPSDEMVVISQNWDEIRMFMWNYVGIVRTDKRLERAKNRIELLKREINDYYWDFTVTPDLIELRNIATIAELIIDCARERKESRGLHYNLDYPETNDAVFRSNTVIKLDKTRDAD</sequence>
<keyword evidence="8 12" id="KW-0560">Oxidoreductase</keyword>
<dbReference type="InterPro" id="IPR015939">
    <property type="entry name" value="Fum_Rdtase/Succ_DH_flav-like_C"/>
</dbReference>
<keyword evidence="9" id="KW-0175">Coiled coil</keyword>
<dbReference type="InterPro" id="IPR003953">
    <property type="entry name" value="FAD-dep_OxRdtase_2_FAD-bd"/>
</dbReference>
<evidence type="ECO:0000313" key="12">
    <source>
        <dbReference type="EMBL" id="VAV83450.1"/>
    </source>
</evidence>
<name>A0A3B0QPH7_9ZZZZ</name>
<dbReference type="Pfam" id="PF02910">
    <property type="entry name" value="Succ_DH_flav_C"/>
    <property type="match status" value="1"/>
</dbReference>
<dbReference type="FunFam" id="3.90.700.10:FF:000002">
    <property type="entry name" value="L-aspartate oxidase"/>
    <property type="match status" value="1"/>
</dbReference>
<dbReference type="EMBL" id="UOEA01000041">
    <property type="protein sequence ID" value="VAV83450.1"/>
    <property type="molecule type" value="Genomic_DNA"/>
</dbReference>
<feature type="coiled-coil region" evidence="9">
    <location>
        <begin position="380"/>
        <end position="407"/>
    </location>
</feature>
<dbReference type="PANTHER" id="PTHR42716:SF2">
    <property type="entry name" value="L-ASPARTATE OXIDASE, CHLOROPLASTIC"/>
    <property type="match status" value="1"/>
</dbReference>
<reference evidence="12" key="1">
    <citation type="submission" date="2018-06" db="EMBL/GenBank/DDBJ databases">
        <authorList>
            <person name="Zhirakovskaya E."/>
        </authorList>
    </citation>
    <scope>NUCLEOTIDE SEQUENCE</scope>
</reference>
<evidence type="ECO:0000256" key="6">
    <source>
        <dbReference type="ARBA" id="ARBA00022642"/>
    </source>
</evidence>
<evidence type="ECO:0000259" key="11">
    <source>
        <dbReference type="Pfam" id="PF02910"/>
    </source>
</evidence>
<dbReference type="Gene3D" id="1.20.58.100">
    <property type="entry name" value="Fumarate reductase/succinate dehydrogenase flavoprotein-like, C-terminal domain"/>
    <property type="match status" value="1"/>
</dbReference>
<evidence type="ECO:0000256" key="7">
    <source>
        <dbReference type="ARBA" id="ARBA00022827"/>
    </source>
</evidence>
<proteinExistence type="inferred from homology"/>
<dbReference type="Pfam" id="PF00890">
    <property type="entry name" value="FAD_binding_2"/>
    <property type="match status" value="1"/>
</dbReference>
<dbReference type="AlphaFoldDB" id="A0A3B0QPH7"/>
<dbReference type="GO" id="GO:0034628">
    <property type="term" value="P:'de novo' NAD+ biosynthetic process from L-aspartate"/>
    <property type="evidence" value="ECO:0007669"/>
    <property type="project" value="TreeGrafter"/>
</dbReference>
<comment type="pathway">
    <text evidence="2">Cofactor biosynthesis; NAD(+) biosynthesis; iminoaspartate from L-aspartate (oxidase route): step 1/1.</text>
</comment>
<evidence type="ECO:0000256" key="4">
    <source>
        <dbReference type="ARBA" id="ARBA00012173"/>
    </source>
</evidence>
<dbReference type="Gene3D" id="3.50.50.60">
    <property type="entry name" value="FAD/NAD(P)-binding domain"/>
    <property type="match status" value="1"/>
</dbReference>
<dbReference type="Gene3D" id="3.90.700.10">
    <property type="entry name" value="Succinate dehydrogenase/fumarate reductase flavoprotein, catalytic domain"/>
    <property type="match status" value="1"/>
</dbReference>
<evidence type="ECO:0000256" key="1">
    <source>
        <dbReference type="ARBA" id="ARBA00001974"/>
    </source>
</evidence>
<comment type="similarity">
    <text evidence="3">Belongs to the FAD-dependent oxidoreductase 2 family. NadB subfamily.</text>
</comment>
<dbReference type="EC" id="1.4.3.16" evidence="4"/>
<dbReference type="NCBIfam" id="NF006567">
    <property type="entry name" value="PRK09077.1"/>
    <property type="match status" value="1"/>
</dbReference>
<protein>
    <recommendedName>
        <fullName evidence="4">L-aspartate oxidase</fullName>
        <ecNumber evidence="4">1.4.3.16</ecNumber>
    </recommendedName>
</protein>
<organism evidence="12">
    <name type="scientific">hydrothermal vent metagenome</name>
    <dbReference type="NCBI Taxonomy" id="652676"/>
    <lineage>
        <taxon>unclassified sequences</taxon>
        <taxon>metagenomes</taxon>
        <taxon>ecological metagenomes</taxon>
    </lineage>
</organism>
<dbReference type="SUPFAM" id="SSF51905">
    <property type="entry name" value="FAD/NAD(P)-binding domain"/>
    <property type="match status" value="1"/>
</dbReference>
<evidence type="ECO:0000256" key="3">
    <source>
        <dbReference type="ARBA" id="ARBA00008562"/>
    </source>
</evidence>
<feature type="domain" description="Fumarate reductase/succinate dehydrogenase flavoprotein-like C-terminal" evidence="11">
    <location>
        <begin position="369"/>
        <end position="465"/>
    </location>
</feature>
<dbReference type="InterPro" id="IPR005288">
    <property type="entry name" value="NadB"/>
</dbReference>
<evidence type="ECO:0000256" key="2">
    <source>
        <dbReference type="ARBA" id="ARBA00004950"/>
    </source>
</evidence>
<gene>
    <name evidence="12" type="ORF">MNBD_DELTA01-2046</name>
</gene>
<keyword evidence="5" id="KW-0285">Flavoprotein</keyword>
<keyword evidence="7" id="KW-0274">FAD</keyword>
<dbReference type="SUPFAM" id="SSF46977">
    <property type="entry name" value="Succinate dehydrogenase/fumarate reductase flavoprotein C-terminal domain"/>
    <property type="match status" value="1"/>
</dbReference>
<evidence type="ECO:0000256" key="8">
    <source>
        <dbReference type="ARBA" id="ARBA00023002"/>
    </source>
</evidence>
<keyword evidence="6" id="KW-0662">Pyridine nucleotide biosynthesis</keyword>
<evidence type="ECO:0000256" key="9">
    <source>
        <dbReference type="SAM" id="Coils"/>
    </source>
</evidence>
<dbReference type="NCBIfam" id="TIGR00551">
    <property type="entry name" value="nadB"/>
    <property type="match status" value="1"/>
</dbReference>
<dbReference type="InterPro" id="IPR037099">
    <property type="entry name" value="Fum_R/Succ_DH_flav-like_C_sf"/>
</dbReference>
<dbReference type="FunFam" id="1.20.58.100:FF:000002">
    <property type="entry name" value="L-aspartate oxidase"/>
    <property type="match status" value="1"/>
</dbReference>
<evidence type="ECO:0000259" key="10">
    <source>
        <dbReference type="Pfam" id="PF00890"/>
    </source>
</evidence>